<keyword evidence="4" id="KW-0547">Nucleotide-binding</keyword>
<organism evidence="14 16">
    <name type="scientific">Bursaphelenchus xylophilus</name>
    <name type="common">Pinewood nematode worm</name>
    <name type="synonym">Aphelenchoides xylophilus</name>
    <dbReference type="NCBI Taxonomy" id="6326"/>
    <lineage>
        <taxon>Eukaryota</taxon>
        <taxon>Metazoa</taxon>
        <taxon>Ecdysozoa</taxon>
        <taxon>Nematoda</taxon>
        <taxon>Chromadorea</taxon>
        <taxon>Rhabditida</taxon>
        <taxon>Tylenchina</taxon>
        <taxon>Tylenchomorpha</taxon>
        <taxon>Aphelenchoidea</taxon>
        <taxon>Aphelenchoididae</taxon>
        <taxon>Bursaphelenchus</taxon>
    </lineage>
</organism>
<feature type="transmembrane region" description="Helical" evidence="10">
    <location>
        <begin position="479"/>
        <end position="502"/>
    </location>
</feature>
<dbReference type="Gene3D" id="1.20.1560.10">
    <property type="entry name" value="ABC transporter type 1, transmembrane domain"/>
    <property type="match status" value="1"/>
</dbReference>
<keyword evidence="3 10" id="KW-0812">Transmembrane</keyword>
<accession>A0A1I7RZM1</accession>
<feature type="transmembrane region" description="Helical" evidence="10">
    <location>
        <begin position="253"/>
        <end position="272"/>
    </location>
</feature>
<dbReference type="InterPro" id="IPR027417">
    <property type="entry name" value="P-loop_NTPase"/>
</dbReference>
<evidence type="ECO:0000256" key="3">
    <source>
        <dbReference type="ARBA" id="ARBA00022692"/>
    </source>
</evidence>
<dbReference type="AlphaFoldDB" id="A0A1I7RZM1"/>
<feature type="transmembrane region" description="Helical" evidence="10">
    <location>
        <begin position="357"/>
        <end position="378"/>
    </location>
</feature>
<evidence type="ECO:0000259" key="12">
    <source>
        <dbReference type="PROSITE" id="PS50929"/>
    </source>
</evidence>
<name>A0A1I7RZM1_BURXY</name>
<evidence type="ECO:0000259" key="11">
    <source>
        <dbReference type="PROSITE" id="PS50893"/>
    </source>
</evidence>
<feature type="transmembrane region" description="Helical" evidence="10">
    <location>
        <begin position="329"/>
        <end position="351"/>
    </location>
</feature>
<dbReference type="Proteomes" id="UP000659654">
    <property type="component" value="Unassembled WGS sequence"/>
</dbReference>
<feature type="transmembrane region" description="Helical" evidence="10">
    <location>
        <begin position="56"/>
        <end position="80"/>
    </location>
</feature>
<dbReference type="InterPro" id="IPR011527">
    <property type="entry name" value="ABC1_TM_dom"/>
</dbReference>
<sequence length="796" mass="89977">MDSALGFLPDGPVYLQITAYSCFGISTFLFSAAFFNFFAAFRYFKWSQTREILDGGVVSFGFFFSAIFIILSLTTPWIYVFFHLADALRVKYLLSAVLISHTLFWMSVGIKLFIFRYEKTESASSRIFHTLYMMALTIPVFLSGYFPVFDVHSGYGKTYIFQYVITFYLLLAALFGWNRPKPADSGIAEFYKKSELIAKYMWPKGAHMVKCRIFLCFLTIILGRAINIVVPLYSKWIVDALTGENRRFCWDLIGIASILKYLQGNGAMGGFLNTIRSILWLSVQQYTTMTIETEVYRHLLHLPYSWHINKKSGEVLKIIDRGTASIDNFLSYLLFNIVPTIVDVVLAIFFFVSVFDIYFGILVTVTMVGYMTATVFVTRWRIKFRRAMNAASNECSAVALDSLINYETVKYFCNEDLEHKRYKTSIIKYQSCEKKSVYSLQALNGLQNTILGVAMLIGSLMMAYQIAEPKSKLSAGDFVLFSTYLLQLSVPLNFFGTVYNMIQRSFTDMENMFALLAEPPEDSDESPRYSIEHFGGLRMDNVKFGYANDRVILDNVTFSVAEGKSLALVGASGSGKSTIIRLLYRLYNVKDGCVSMGGMDVKMLDLKQLRMSMGIVPQDCVLFNETIEYNIRYGRPDATFEEVEDAAKAAQIHDFILQHPDGYKCLVGERGLKLSGGEKQRVAIARTILKRPHFIFLDEATSSLDSKTERQIQSALHELCQGKTAVIVAHRLSTVVNADKIVVLDNGKIVEEGSHSELLEQNGVYARMWELQQAGDISSPPSTNDLTHKLLNGSDA</sequence>
<evidence type="ECO:0000313" key="13">
    <source>
        <dbReference type="EMBL" id="CAD5222946.1"/>
    </source>
</evidence>
<dbReference type="GO" id="GO:0020037">
    <property type="term" value="F:heme binding"/>
    <property type="evidence" value="ECO:0007669"/>
    <property type="project" value="TreeGrafter"/>
</dbReference>
<keyword evidence="2" id="KW-0813">Transport</keyword>
<evidence type="ECO:0000256" key="10">
    <source>
        <dbReference type="SAM" id="Phobius"/>
    </source>
</evidence>
<dbReference type="WBParaSite" id="BXY_0619200.1">
    <property type="protein sequence ID" value="BXY_0619200.1"/>
    <property type="gene ID" value="BXY_0619200"/>
</dbReference>
<proteinExistence type="inferred from homology"/>
<dbReference type="InterPro" id="IPR003593">
    <property type="entry name" value="AAA+_ATPase"/>
</dbReference>
<evidence type="ECO:0000256" key="9">
    <source>
        <dbReference type="SAM" id="MobiDB-lite"/>
    </source>
</evidence>
<dbReference type="PANTHER" id="PTHR24221">
    <property type="entry name" value="ATP-BINDING CASSETTE SUB-FAMILY B"/>
    <property type="match status" value="1"/>
</dbReference>
<keyword evidence="7 10" id="KW-0472">Membrane</keyword>
<comment type="similarity">
    <text evidence="8">Belongs to the ABC transporter superfamily. ABCB family. Heavy Metal importer (TC 3.A.1.210) subfamily.</text>
</comment>
<keyword evidence="15" id="KW-1185">Reference proteome</keyword>
<dbReference type="InterPro" id="IPR003439">
    <property type="entry name" value="ABC_transporter-like_ATP-bd"/>
</dbReference>
<dbReference type="InterPro" id="IPR017871">
    <property type="entry name" value="ABC_transporter-like_CS"/>
</dbReference>
<dbReference type="PROSITE" id="PS00211">
    <property type="entry name" value="ABC_TRANSPORTER_1"/>
    <property type="match status" value="1"/>
</dbReference>
<dbReference type="SUPFAM" id="SSF90123">
    <property type="entry name" value="ABC transporter transmembrane region"/>
    <property type="match status" value="1"/>
</dbReference>
<dbReference type="PANTHER" id="PTHR24221:SF654">
    <property type="entry name" value="ATP-BINDING CASSETTE SUB-FAMILY B MEMBER 6"/>
    <property type="match status" value="1"/>
</dbReference>
<dbReference type="PROSITE" id="PS50893">
    <property type="entry name" value="ABC_TRANSPORTER_2"/>
    <property type="match status" value="1"/>
</dbReference>
<dbReference type="GO" id="GO:0016887">
    <property type="term" value="F:ATP hydrolysis activity"/>
    <property type="evidence" value="ECO:0007669"/>
    <property type="project" value="InterPro"/>
</dbReference>
<gene>
    <name evidence="13" type="ORF">BXYJ_LOCUS7733</name>
</gene>
<dbReference type="SUPFAM" id="SSF52540">
    <property type="entry name" value="P-loop containing nucleoside triphosphate hydrolases"/>
    <property type="match status" value="1"/>
</dbReference>
<evidence type="ECO:0000313" key="15">
    <source>
        <dbReference type="Proteomes" id="UP000659654"/>
    </source>
</evidence>
<feature type="transmembrane region" description="Helical" evidence="10">
    <location>
        <begin position="213"/>
        <end position="233"/>
    </location>
</feature>
<dbReference type="GO" id="GO:0005774">
    <property type="term" value="C:vacuolar membrane"/>
    <property type="evidence" value="ECO:0007669"/>
    <property type="project" value="TreeGrafter"/>
</dbReference>
<dbReference type="EMBL" id="CAJFDI010000003">
    <property type="protein sequence ID" value="CAD5222946.1"/>
    <property type="molecule type" value="Genomic_DNA"/>
</dbReference>
<evidence type="ECO:0000313" key="14">
    <source>
        <dbReference type="Proteomes" id="UP000095284"/>
    </source>
</evidence>
<evidence type="ECO:0000256" key="6">
    <source>
        <dbReference type="ARBA" id="ARBA00022989"/>
    </source>
</evidence>
<dbReference type="GO" id="GO:0005524">
    <property type="term" value="F:ATP binding"/>
    <property type="evidence" value="ECO:0007669"/>
    <property type="project" value="UniProtKB-KW"/>
</dbReference>
<evidence type="ECO:0000256" key="5">
    <source>
        <dbReference type="ARBA" id="ARBA00022840"/>
    </source>
</evidence>
<evidence type="ECO:0000256" key="8">
    <source>
        <dbReference type="ARBA" id="ARBA00024363"/>
    </source>
</evidence>
<protein>
    <submittedName>
        <fullName evidence="13">(pine wood nematode) hypothetical protein</fullName>
    </submittedName>
</protein>
<dbReference type="Proteomes" id="UP000095284">
    <property type="component" value="Unplaced"/>
</dbReference>
<dbReference type="OrthoDB" id="6500128at2759"/>
<evidence type="ECO:0000256" key="1">
    <source>
        <dbReference type="ARBA" id="ARBA00004141"/>
    </source>
</evidence>
<dbReference type="FunFam" id="3.40.50.300:FF:000287">
    <property type="entry name" value="Multidrug ABC transporter ATP-binding protein"/>
    <property type="match status" value="1"/>
</dbReference>
<feature type="transmembrane region" description="Helical" evidence="10">
    <location>
        <begin position="160"/>
        <end position="177"/>
    </location>
</feature>
<feature type="domain" description="ABC transmembrane type-1" evidence="12">
    <location>
        <begin position="214"/>
        <end position="504"/>
    </location>
</feature>
<dbReference type="Proteomes" id="UP000582659">
    <property type="component" value="Unassembled WGS sequence"/>
</dbReference>
<evidence type="ECO:0000256" key="4">
    <source>
        <dbReference type="ARBA" id="ARBA00022741"/>
    </source>
</evidence>
<dbReference type="Gene3D" id="3.40.50.300">
    <property type="entry name" value="P-loop containing nucleotide triphosphate hydrolases"/>
    <property type="match status" value="1"/>
</dbReference>
<dbReference type="SMART" id="SM00382">
    <property type="entry name" value="AAA"/>
    <property type="match status" value="1"/>
</dbReference>
<reference evidence="16" key="1">
    <citation type="submission" date="2016-11" db="UniProtKB">
        <authorList>
            <consortium name="WormBaseParasite"/>
        </authorList>
    </citation>
    <scope>IDENTIFICATION</scope>
</reference>
<keyword evidence="5" id="KW-0067">ATP-binding</keyword>
<dbReference type="Pfam" id="PF00664">
    <property type="entry name" value="ABC_membrane"/>
    <property type="match status" value="1"/>
</dbReference>
<dbReference type="PROSITE" id="PS50929">
    <property type="entry name" value="ABC_TM1F"/>
    <property type="match status" value="1"/>
</dbReference>
<dbReference type="SMR" id="A0A1I7RZM1"/>
<feature type="transmembrane region" description="Helical" evidence="10">
    <location>
        <begin position="92"/>
        <end position="115"/>
    </location>
</feature>
<feature type="transmembrane region" description="Helical" evidence="10">
    <location>
        <begin position="127"/>
        <end position="148"/>
    </location>
</feature>
<evidence type="ECO:0000256" key="2">
    <source>
        <dbReference type="ARBA" id="ARBA00022448"/>
    </source>
</evidence>
<dbReference type="EMBL" id="CAJFCV020000003">
    <property type="protein sequence ID" value="CAG9111403.1"/>
    <property type="molecule type" value="Genomic_DNA"/>
</dbReference>
<dbReference type="GO" id="GO:0015439">
    <property type="term" value="F:ABC-type heme transporter activity"/>
    <property type="evidence" value="ECO:0007669"/>
    <property type="project" value="TreeGrafter"/>
</dbReference>
<evidence type="ECO:0000256" key="7">
    <source>
        <dbReference type="ARBA" id="ARBA00023136"/>
    </source>
</evidence>
<dbReference type="InterPro" id="IPR036640">
    <property type="entry name" value="ABC1_TM_sf"/>
</dbReference>
<reference evidence="13" key="2">
    <citation type="submission" date="2020-09" db="EMBL/GenBank/DDBJ databases">
        <authorList>
            <person name="Kikuchi T."/>
        </authorList>
    </citation>
    <scope>NUCLEOTIDE SEQUENCE</scope>
    <source>
        <strain evidence="13">Ka4C1</strain>
    </source>
</reference>
<feature type="transmembrane region" description="Helical" evidence="10">
    <location>
        <begin position="449"/>
        <end position="467"/>
    </location>
</feature>
<dbReference type="InterPro" id="IPR039421">
    <property type="entry name" value="Type_1_exporter"/>
</dbReference>
<keyword evidence="6 10" id="KW-1133">Transmembrane helix</keyword>
<feature type="transmembrane region" description="Helical" evidence="10">
    <location>
        <begin position="17"/>
        <end position="44"/>
    </location>
</feature>
<dbReference type="Pfam" id="PF00005">
    <property type="entry name" value="ABC_tran"/>
    <property type="match status" value="1"/>
</dbReference>
<feature type="region of interest" description="Disordered" evidence="9">
    <location>
        <begin position="775"/>
        <end position="796"/>
    </location>
</feature>
<dbReference type="eggNOG" id="KOG0056">
    <property type="taxonomic scope" value="Eukaryota"/>
</dbReference>
<comment type="subcellular location">
    <subcellularLocation>
        <location evidence="1">Membrane</location>
        <topology evidence="1">Multi-pass membrane protein</topology>
    </subcellularLocation>
</comment>
<feature type="compositionally biased region" description="Polar residues" evidence="9">
    <location>
        <begin position="775"/>
        <end position="785"/>
    </location>
</feature>
<feature type="domain" description="ABC transporter" evidence="11">
    <location>
        <begin position="537"/>
        <end position="771"/>
    </location>
</feature>
<evidence type="ECO:0000313" key="16">
    <source>
        <dbReference type="WBParaSite" id="BXY_0619200.1"/>
    </source>
</evidence>